<feature type="compositionally biased region" description="Basic and acidic residues" evidence="10">
    <location>
        <begin position="11"/>
        <end position="25"/>
    </location>
</feature>
<dbReference type="GO" id="GO:0016020">
    <property type="term" value="C:membrane"/>
    <property type="evidence" value="ECO:0007669"/>
    <property type="project" value="UniProtKB-SubCell"/>
</dbReference>
<gene>
    <name evidence="13" type="ORF">Pmar_PMAR008172</name>
</gene>
<dbReference type="CDD" id="cd03263">
    <property type="entry name" value="ABC_subfamily_A"/>
    <property type="match status" value="1"/>
</dbReference>
<dbReference type="OrthoDB" id="10255969at2759"/>
<dbReference type="FunFam" id="3.40.50.300:FF:000335">
    <property type="entry name" value="ATP binding cassette subfamily A member 5"/>
    <property type="match status" value="1"/>
</dbReference>
<dbReference type="PROSITE" id="PS00211">
    <property type="entry name" value="ABC_TRANSPORTER_1"/>
    <property type="match status" value="1"/>
</dbReference>
<dbReference type="SMART" id="SM00382">
    <property type="entry name" value="AAA"/>
    <property type="match status" value="1"/>
</dbReference>
<evidence type="ECO:0000256" key="3">
    <source>
        <dbReference type="ARBA" id="ARBA00022448"/>
    </source>
</evidence>
<feature type="region of interest" description="Disordered" evidence="10">
    <location>
        <begin position="1"/>
        <end position="25"/>
    </location>
</feature>
<feature type="transmembrane region" description="Helical" evidence="11">
    <location>
        <begin position="463"/>
        <end position="484"/>
    </location>
</feature>
<evidence type="ECO:0000256" key="9">
    <source>
        <dbReference type="ARBA" id="ARBA00023136"/>
    </source>
</evidence>
<dbReference type="GO" id="GO:0005319">
    <property type="term" value="F:lipid transporter activity"/>
    <property type="evidence" value="ECO:0007669"/>
    <property type="project" value="TreeGrafter"/>
</dbReference>
<dbReference type="InterPro" id="IPR003439">
    <property type="entry name" value="ABC_transporter-like_ATP-bd"/>
</dbReference>
<dbReference type="GO" id="GO:0005524">
    <property type="term" value="F:ATP binding"/>
    <property type="evidence" value="ECO:0007669"/>
    <property type="project" value="UniProtKB-KW"/>
</dbReference>
<keyword evidence="6" id="KW-0547">Nucleotide-binding</keyword>
<keyword evidence="4 11" id="KW-0812">Transmembrane</keyword>
<dbReference type="RefSeq" id="XP_002768990.1">
    <property type="nucleotide sequence ID" value="XM_002768944.1"/>
</dbReference>
<keyword evidence="8 11" id="KW-1133">Transmembrane helix</keyword>
<dbReference type="GO" id="GO:0140359">
    <property type="term" value="F:ABC-type transporter activity"/>
    <property type="evidence" value="ECO:0007669"/>
    <property type="project" value="InterPro"/>
</dbReference>
<evidence type="ECO:0000256" key="11">
    <source>
        <dbReference type="SAM" id="Phobius"/>
    </source>
</evidence>
<dbReference type="OMA" id="CNIAMYW"/>
<feature type="transmembrane region" description="Helical" evidence="11">
    <location>
        <begin position="360"/>
        <end position="382"/>
    </location>
</feature>
<feature type="transmembrane region" description="Helical" evidence="11">
    <location>
        <begin position="245"/>
        <end position="268"/>
    </location>
</feature>
<organism evidence="14">
    <name type="scientific">Perkinsus marinus (strain ATCC 50983 / TXsc)</name>
    <dbReference type="NCBI Taxonomy" id="423536"/>
    <lineage>
        <taxon>Eukaryota</taxon>
        <taxon>Sar</taxon>
        <taxon>Alveolata</taxon>
        <taxon>Perkinsozoa</taxon>
        <taxon>Perkinsea</taxon>
        <taxon>Perkinsida</taxon>
        <taxon>Perkinsidae</taxon>
        <taxon>Perkinsus</taxon>
    </lineage>
</organism>
<dbReference type="InterPro" id="IPR013525">
    <property type="entry name" value="ABC2_TM"/>
</dbReference>
<dbReference type="AlphaFoldDB" id="C5LNF7"/>
<evidence type="ECO:0000256" key="5">
    <source>
        <dbReference type="ARBA" id="ARBA00022737"/>
    </source>
</evidence>
<keyword evidence="3" id="KW-0813">Transport</keyword>
<evidence type="ECO:0000256" key="4">
    <source>
        <dbReference type="ARBA" id="ARBA00022692"/>
    </source>
</evidence>
<dbReference type="Gene3D" id="3.40.50.300">
    <property type="entry name" value="P-loop containing nucleotide triphosphate hydrolases"/>
    <property type="match status" value="1"/>
</dbReference>
<evidence type="ECO:0000256" key="10">
    <source>
        <dbReference type="SAM" id="MobiDB-lite"/>
    </source>
</evidence>
<dbReference type="InterPro" id="IPR017871">
    <property type="entry name" value="ABC_transporter-like_CS"/>
</dbReference>
<dbReference type="EMBL" id="GG683778">
    <property type="protein sequence ID" value="EER01708.1"/>
    <property type="molecule type" value="Genomic_DNA"/>
</dbReference>
<feature type="transmembrane region" description="Helical" evidence="11">
    <location>
        <begin position="328"/>
        <end position="348"/>
    </location>
</feature>
<dbReference type="GO" id="GO:0016887">
    <property type="term" value="F:ATP hydrolysis activity"/>
    <property type="evidence" value="ECO:0007669"/>
    <property type="project" value="InterPro"/>
</dbReference>
<evidence type="ECO:0000256" key="8">
    <source>
        <dbReference type="ARBA" id="ARBA00022989"/>
    </source>
</evidence>
<dbReference type="InterPro" id="IPR026082">
    <property type="entry name" value="ABCA"/>
</dbReference>
<reference evidence="13 14" key="1">
    <citation type="submission" date="2008-07" db="EMBL/GenBank/DDBJ databases">
        <authorList>
            <person name="El-Sayed N."/>
            <person name="Caler E."/>
            <person name="Inman J."/>
            <person name="Amedeo P."/>
            <person name="Hass B."/>
            <person name="Wortman J."/>
        </authorList>
    </citation>
    <scope>NUCLEOTIDE SEQUENCE [LARGE SCALE GENOMIC DNA]</scope>
    <source>
        <strain evidence="14">ATCC 50983 / TXsc</strain>
    </source>
</reference>
<dbReference type="Pfam" id="PF12698">
    <property type="entry name" value="ABC2_membrane_3"/>
    <property type="match status" value="1"/>
</dbReference>
<evidence type="ECO:0000313" key="13">
    <source>
        <dbReference type="EMBL" id="EER01708.1"/>
    </source>
</evidence>
<evidence type="ECO:0000259" key="12">
    <source>
        <dbReference type="PROSITE" id="PS50893"/>
    </source>
</evidence>
<feature type="transmembrane region" description="Helical" evidence="11">
    <location>
        <begin position="402"/>
        <end position="420"/>
    </location>
</feature>
<evidence type="ECO:0000256" key="6">
    <source>
        <dbReference type="ARBA" id="ARBA00022741"/>
    </source>
</evidence>
<comment type="similarity">
    <text evidence="2">Belongs to the ABC transporter superfamily. ABCA family.</text>
</comment>
<dbReference type="PANTHER" id="PTHR19229">
    <property type="entry name" value="ATP-BINDING CASSETTE TRANSPORTER SUBFAMILY A ABCA"/>
    <property type="match status" value="1"/>
</dbReference>
<dbReference type="SUPFAM" id="SSF52540">
    <property type="entry name" value="P-loop containing nucleoside triphosphate hydrolases"/>
    <property type="match status" value="1"/>
</dbReference>
<dbReference type="PANTHER" id="PTHR19229:SF36">
    <property type="entry name" value="ATP-BINDING CASSETTE SUB-FAMILY A MEMBER 2"/>
    <property type="match status" value="1"/>
</dbReference>
<dbReference type="InterPro" id="IPR003593">
    <property type="entry name" value="AAA+_ATPase"/>
</dbReference>
<evidence type="ECO:0000256" key="1">
    <source>
        <dbReference type="ARBA" id="ARBA00004141"/>
    </source>
</evidence>
<accession>C5LNF7</accession>
<feature type="transmembrane region" description="Helical" evidence="11">
    <location>
        <begin position="289"/>
        <end position="316"/>
    </location>
</feature>
<dbReference type="Proteomes" id="UP000007800">
    <property type="component" value="Unassembled WGS sequence"/>
</dbReference>
<dbReference type="GeneID" id="9040283"/>
<evidence type="ECO:0000256" key="7">
    <source>
        <dbReference type="ARBA" id="ARBA00022840"/>
    </source>
</evidence>
<feature type="domain" description="ABC transporter" evidence="12">
    <location>
        <begin position="526"/>
        <end position="765"/>
    </location>
</feature>
<comment type="subcellular location">
    <subcellularLocation>
        <location evidence="1">Membrane</location>
        <topology evidence="1">Multi-pass membrane protein</topology>
    </subcellularLocation>
</comment>
<keyword evidence="14" id="KW-1185">Reference proteome</keyword>
<keyword evidence="7 13" id="KW-0067">ATP-binding</keyword>
<evidence type="ECO:0000313" key="14">
    <source>
        <dbReference type="Proteomes" id="UP000007800"/>
    </source>
</evidence>
<evidence type="ECO:0000256" key="2">
    <source>
        <dbReference type="ARBA" id="ARBA00008869"/>
    </source>
</evidence>
<keyword evidence="9 11" id="KW-0472">Membrane</keyword>
<dbReference type="InParanoid" id="C5LNF7"/>
<dbReference type="PROSITE" id="PS50893">
    <property type="entry name" value="ABC_TRANSPORTER_2"/>
    <property type="match status" value="1"/>
</dbReference>
<protein>
    <submittedName>
        <fullName evidence="13">Nod factor export ATP-binding protein I, putative</fullName>
    </submittedName>
</protein>
<keyword evidence="5" id="KW-0677">Repeat</keyword>
<name>C5LNF7_PERM5</name>
<feature type="transmembrane region" description="Helical" evidence="11">
    <location>
        <begin position="56"/>
        <end position="76"/>
    </location>
</feature>
<dbReference type="Pfam" id="PF00005">
    <property type="entry name" value="ABC_tran"/>
    <property type="match status" value="1"/>
</dbReference>
<dbReference type="InterPro" id="IPR027417">
    <property type="entry name" value="P-loop_NTPase"/>
</dbReference>
<proteinExistence type="inferred from homology"/>
<sequence>MQIFPPQVSSKSEDPTSKDIKSQHTKVHADIPVKRNILNQFLALSLRRILYGYRKWIATLAGFIIPFLVLLALLGLQKASLALKDPALLVLGPTSSPYELGPSTHVSGYWHRDNPDVLRTVYDDQEVLVNLSEEKLGIFEFIECLNMEPWYFMAKPKKEVDPLAPINQKICKAVTSFSKSLLGNNTATFDTTAYGITSRVAFTDMTAMHMLPYAMSADYPNATIVNHPLPVTYGQKSADLVNLSMSFSLGGMFVIAFIVAASNMLSYAMMEKTSLVKEQLYVSGCNIAMYWLSSWIYDFLTIFACAALCFSAISIYDLDLYLHGKALAATWLLLLGFCFSAPGFNYCVSLISRSATIATYIRVGVGLVIGMIGSFVVAFLLYSGLRNPAGVPLMWVFRLVPSFPLANGITTMFFATLGMVRTPEGQTGVIVPPLTSVIAGNCVEGSTPGSEGYYCVAVAGDDIIMLFIMGTFYLVAAICLDYWLCNTRWNTKKDVIVPADKLGFEDLRVIEEKERVAGLDPEAQMVYIRDLKKVFHPHSKRKQVWAVRGLNYASADGGIFGLLGVNGAGKTTTFKMLCGLLKPSAGDIYLAGRSLSGNTDEVRKNIGYCPQQDALIDGLTVEEHLTMYGTIRGVPLGMMKAHVKELMEILQLSRYAHSYATRLSGGNKRKLCVGMALIGQPSIVFLDEPTTGVDPEARRNIWNVINKIANGRGKRSAVILTTHSMEEADALCNEMVIQVEGQFRCLGTSQQIKSEYGAGYKLQVHFIPSPIRERTLTLRRISSAADREDFLMRTDDDIVELLENNGVTDRNAINCVILLGSPQPEGFRMFSGPTLAEGIHRAQVHERMLRWLKENLGVGCSSLDAFGEYNLPKELKLGEVFTRLTDSSVKEELGYDDFQLTQATLEHVFNSFAKQTPARDDN</sequence>